<reference evidence="1 2" key="1">
    <citation type="submission" date="2006-10" db="EMBL/GenBank/DDBJ databases">
        <title>Complete sequence of Syntrophobacter fumaroxidans MPOB.</title>
        <authorList>
            <consortium name="US DOE Joint Genome Institute"/>
            <person name="Copeland A."/>
            <person name="Lucas S."/>
            <person name="Lapidus A."/>
            <person name="Barry K."/>
            <person name="Detter J.C."/>
            <person name="Glavina del Rio T."/>
            <person name="Hammon N."/>
            <person name="Israni S."/>
            <person name="Pitluck S."/>
            <person name="Goltsman E.G."/>
            <person name="Martinez M."/>
            <person name="Schmutz J."/>
            <person name="Larimer F."/>
            <person name="Land M."/>
            <person name="Hauser L."/>
            <person name="Kyrpides N."/>
            <person name="Kim E."/>
            <person name="Boone D.R."/>
            <person name="Brockman F."/>
            <person name="Culley D."/>
            <person name="Ferry J."/>
            <person name="Gunsalus R."/>
            <person name="McInerney M.J."/>
            <person name="Morrison M."/>
            <person name="Plugge C."/>
            <person name="Rohlin L."/>
            <person name="Scholten J."/>
            <person name="Sieber J."/>
            <person name="Stams A.J.M."/>
            <person name="Worm P."/>
            <person name="Henstra A.M."/>
            <person name="Richardson P."/>
        </authorList>
    </citation>
    <scope>NUCLEOTIDE SEQUENCE [LARGE SCALE GENOMIC DNA]</scope>
    <source>
        <strain evidence="2">DSM 10017 / MPOB</strain>
    </source>
</reference>
<gene>
    <name evidence="1" type="ordered locus">Sfum_2593</name>
</gene>
<dbReference type="KEGG" id="sfu:Sfum_2593"/>
<accession>A0LLG9</accession>
<dbReference type="Proteomes" id="UP000001784">
    <property type="component" value="Chromosome"/>
</dbReference>
<evidence type="ECO:0000313" key="2">
    <source>
        <dbReference type="Proteomes" id="UP000001784"/>
    </source>
</evidence>
<organism evidence="1 2">
    <name type="scientific">Syntrophobacter fumaroxidans (strain DSM 10017 / MPOB)</name>
    <dbReference type="NCBI Taxonomy" id="335543"/>
    <lineage>
        <taxon>Bacteria</taxon>
        <taxon>Pseudomonadati</taxon>
        <taxon>Thermodesulfobacteriota</taxon>
        <taxon>Syntrophobacteria</taxon>
        <taxon>Syntrophobacterales</taxon>
        <taxon>Syntrophobacteraceae</taxon>
        <taxon>Syntrophobacter</taxon>
    </lineage>
</organism>
<dbReference type="AlphaFoldDB" id="A0LLG9"/>
<evidence type="ECO:0000313" key="1">
    <source>
        <dbReference type="EMBL" id="ABK18271.1"/>
    </source>
</evidence>
<proteinExistence type="predicted"/>
<keyword evidence="2" id="KW-1185">Reference proteome</keyword>
<dbReference type="HOGENOM" id="CLU_2036890_0_0_7"/>
<dbReference type="STRING" id="335543.Sfum_2593"/>
<dbReference type="EMBL" id="CP000478">
    <property type="protein sequence ID" value="ABK18271.1"/>
    <property type="molecule type" value="Genomic_DNA"/>
</dbReference>
<name>A0LLG9_SYNFM</name>
<sequence>MQYFCFCQEPKGRRGTSMFPHPMGGSGDRAPAGGMKAFGMAEPLDHEKRDAFGRSLVMGGWEKPRDILSFFLANPPWAIGLRRSMKAVVIADPGGRPFPNPAIPEISQGECTSIGRFALND</sequence>
<dbReference type="InParanoid" id="A0LLG9"/>
<protein>
    <submittedName>
        <fullName evidence="1">Uncharacterized protein</fullName>
    </submittedName>
</protein>